<evidence type="ECO:0000259" key="17">
    <source>
        <dbReference type="PROSITE" id="PS50234"/>
    </source>
</evidence>
<dbReference type="Pfam" id="PF00092">
    <property type="entry name" value="VWA"/>
    <property type="match status" value="1"/>
</dbReference>
<dbReference type="Gene3D" id="2.60.40.1510">
    <property type="entry name" value="ntegrin, alpha v. Chain A, domain 3"/>
    <property type="match status" value="1"/>
</dbReference>
<feature type="repeat" description="FG-GAP" evidence="15">
    <location>
        <begin position="477"/>
        <end position="537"/>
    </location>
</feature>
<dbReference type="SUPFAM" id="SSF69179">
    <property type="entry name" value="Integrin domains"/>
    <property type="match status" value="2"/>
</dbReference>
<evidence type="ECO:0000256" key="13">
    <source>
        <dbReference type="ARBA" id="ARBA00023170"/>
    </source>
</evidence>
<keyword evidence="14" id="KW-0325">Glycoprotein</keyword>
<evidence type="ECO:0000256" key="9">
    <source>
        <dbReference type="ARBA" id="ARBA00022989"/>
    </source>
</evidence>
<dbReference type="Pfam" id="PF01839">
    <property type="entry name" value="FG-GAP"/>
    <property type="match status" value="2"/>
</dbReference>
<dbReference type="GO" id="GO:0098609">
    <property type="term" value="P:cell-cell adhesion"/>
    <property type="evidence" value="ECO:0007669"/>
    <property type="project" value="TreeGrafter"/>
</dbReference>
<dbReference type="InterPro" id="IPR028994">
    <property type="entry name" value="Integrin_alpha_N"/>
</dbReference>
<dbReference type="Pfam" id="PF08441">
    <property type="entry name" value="Integrin_A_Ig_1"/>
    <property type="match status" value="1"/>
</dbReference>
<feature type="repeat" description="FG-GAP" evidence="15">
    <location>
        <begin position="353"/>
        <end position="415"/>
    </location>
</feature>
<dbReference type="InterPro" id="IPR036465">
    <property type="entry name" value="vWFA_dom_sf"/>
</dbReference>
<dbReference type="GO" id="GO:0046872">
    <property type="term" value="F:metal ion binding"/>
    <property type="evidence" value="ECO:0007669"/>
    <property type="project" value="UniProtKB-KW"/>
</dbReference>
<dbReference type="GO" id="GO:0008305">
    <property type="term" value="C:integrin complex"/>
    <property type="evidence" value="ECO:0007669"/>
    <property type="project" value="InterPro"/>
</dbReference>
<keyword evidence="8 16" id="KW-0130">Cell adhesion</keyword>
<dbReference type="InterPro" id="IPR032695">
    <property type="entry name" value="Integrin_dom_sf"/>
</dbReference>
<dbReference type="Pfam" id="PF20805">
    <property type="entry name" value="Integrin_A_Ig_2"/>
    <property type="match status" value="1"/>
</dbReference>
<accession>A0A7N8XHJ3</accession>
<feature type="domain" description="VWFA" evidence="17">
    <location>
        <begin position="75"/>
        <end position="250"/>
    </location>
</feature>
<evidence type="ECO:0000256" key="8">
    <source>
        <dbReference type="ARBA" id="ARBA00022889"/>
    </source>
</evidence>
<keyword evidence="6" id="KW-0677">Repeat</keyword>
<keyword evidence="3" id="KW-0812">Transmembrane</keyword>
<dbReference type="GO" id="GO:0007229">
    <property type="term" value="P:integrin-mediated signaling pathway"/>
    <property type="evidence" value="ECO:0007669"/>
    <property type="project" value="UniProtKB-KW"/>
</dbReference>
<keyword evidence="13 16" id="KW-0675">Receptor</keyword>
<dbReference type="InterPro" id="IPR048285">
    <property type="entry name" value="Integrin_alpha_Ig-like_2"/>
</dbReference>
<dbReference type="InterPro" id="IPR013519">
    <property type="entry name" value="Int_alpha_beta-p"/>
</dbReference>
<evidence type="ECO:0000256" key="12">
    <source>
        <dbReference type="ARBA" id="ARBA00023157"/>
    </source>
</evidence>
<evidence type="ECO:0000256" key="10">
    <source>
        <dbReference type="ARBA" id="ARBA00023037"/>
    </source>
</evidence>
<evidence type="ECO:0000256" key="6">
    <source>
        <dbReference type="ARBA" id="ARBA00022737"/>
    </source>
</evidence>
<evidence type="ECO:0000256" key="1">
    <source>
        <dbReference type="ARBA" id="ARBA00004479"/>
    </source>
</evidence>
<comment type="similarity">
    <text evidence="2 16">Belongs to the integrin alpha chain family.</text>
</comment>
<dbReference type="Proteomes" id="UP000261640">
    <property type="component" value="Unplaced"/>
</dbReference>
<evidence type="ECO:0000256" key="14">
    <source>
        <dbReference type="ARBA" id="ARBA00023180"/>
    </source>
</evidence>
<evidence type="ECO:0000313" key="19">
    <source>
        <dbReference type="Proteomes" id="UP000261640"/>
    </source>
</evidence>
<keyword evidence="4" id="KW-0479">Metal-binding</keyword>
<sequence>NIDITNPSVHIGERKDFFGYKVLQYMSGKDKGPNVAHECYENSYVNSVCYKMTYHLQNVSSFKPTFQECTKKTVDLVFLFDGSLSMTTQEFEKNKGFINNIMDSLKNTSIKFAAVQFSSKTNMVFDFNDYQAGRAHAKLEKEKHMKSLTNTHSAMDFVLKTIFENPEAGASPDPTKVLVIITDGDPSDTDNSGVIKKYNEKSIIRFVIGVKDAKLDKFTTIASEPTDKYAFKIENYDGLKGILTNFQKKIFKMEVTRAGNLENEMSQSGLSAVFDEDTLILGSVGSKSWRGSLQQLYGQKEIQIEDPEMEMDSYMGYSVSVGKKNNARLYFTGAPRFEHTGLVVLFRQDGNWTAAQRIYGSQIGSYFGAELCSVDIDSDGNTDFLLVGAPQFYEPNEKREGQIYVYRLTEEMQLTIKLNVTAQSKGRFGTTISSLADLNGDGLRDVAVGAPLEDDNRGAVYIYLGDRHRGIRSTFSQRIMGRKFTPEPRFFGQAIDGGMDLGEDGLPDIVIGSQGMAVVLRSRPVFHVVAHLSFIPKEISTDKLGCEVNNNEILPMVTLKACFEMTEITKKQQQISTSASSGLNVSYTIDLDPMRHTYRGLFNKTDRKARSHTSTYELKEKYTCFHYTIYIPQSPCPFFFFLQLPFEKQCRKNDTCIAELEVDFNFMTPTLLVVEDNYFNVSATLSNHGDDSYNTSLTMHYPTGLSFSTMTLTKATRPTLHSCHDLEGVLNKTTCSISLPVYRSRNIVSYTALSLQTGMKFHTCSIKSNTLFYSVKATFKISFYIMTDYEWDDTMSMTITGQR</sequence>
<dbReference type="GeneTree" id="ENSGT00940000154838"/>
<evidence type="ECO:0000256" key="15">
    <source>
        <dbReference type="PROSITE-ProRule" id="PRU00803"/>
    </source>
</evidence>
<dbReference type="Gene3D" id="2.130.10.130">
    <property type="entry name" value="Integrin alpha, N-terminal"/>
    <property type="match status" value="1"/>
</dbReference>
<proteinExistence type="inferred from homology"/>
<evidence type="ECO:0000256" key="5">
    <source>
        <dbReference type="ARBA" id="ARBA00022729"/>
    </source>
</evidence>
<evidence type="ECO:0000256" key="16">
    <source>
        <dbReference type="RuleBase" id="RU003762"/>
    </source>
</evidence>
<keyword evidence="11" id="KW-0472">Membrane</keyword>
<dbReference type="InterPro" id="IPR000413">
    <property type="entry name" value="Integrin_alpha"/>
</dbReference>
<keyword evidence="9" id="KW-1133">Transmembrane helix</keyword>
<protein>
    <submittedName>
        <fullName evidence="18">Integrin alpha-M-like</fullName>
    </submittedName>
</protein>
<evidence type="ECO:0000256" key="7">
    <source>
        <dbReference type="ARBA" id="ARBA00022837"/>
    </source>
</evidence>
<name>A0A7N8XHJ3_9TELE</name>
<dbReference type="Gene3D" id="2.60.40.1460">
    <property type="entry name" value="Integrin domains. Chain A, domain 2"/>
    <property type="match status" value="1"/>
</dbReference>
<dbReference type="SUPFAM" id="SSF53300">
    <property type="entry name" value="vWA-like"/>
    <property type="match status" value="1"/>
</dbReference>
<keyword evidence="5" id="KW-0732">Signal</keyword>
<dbReference type="GO" id="GO:0033627">
    <property type="term" value="P:cell adhesion mediated by integrin"/>
    <property type="evidence" value="ECO:0007669"/>
    <property type="project" value="TreeGrafter"/>
</dbReference>
<keyword evidence="19" id="KW-1185">Reference proteome</keyword>
<comment type="subcellular location">
    <subcellularLocation>
        <location evidence="1 16">Membrane</location>
        <topology evidence="1 16">Single-pass type I membrane protein</topology>
    </subcellularLocation>
</comment>
<evidence type="ECO:0000256" key="2">
    <source>
        <dbReference type="ARBA" id="ARBA00008054"/>
    </source>
</evidence>
<keyword evidence="7" id="KW-0106">Calcium</keyword>
<dbReference type="PRINTS" id="PR01185">
    <property type="entry name" value="INTEGRINA"/>
</dbReference>
<evidence type="ECO:0000256" key="3">
    <source>
        <dbReference type="ARBA" id="ARBA00022692"/>
    </source>
</evidence>
<dbReference type="GO" id="GO:0007160">
    <property type="term" value="P:cell-matrix adhesion"/>
    <property type="evidence" value="ECO:0007669"/>
    <property type="project" value="TreeGrafter"/>
</dbReference>
<dbReference type="InterPro" id="IPR013517">
    <property type="entry name" value="FG-GAP"/>
</dbReference>
<reference evidence="18" key="2">
    <citation type="submission" date="2025-09" db="UniProtKB">
        <authorList>
            <consortium name="Ensembl"/>
        </authorList>
    </citation>
    <scope>IDENTIFICATION</scope>
</reference>
<dbReference type="AlphaFoldDB" id="A0A7N8XHJ3"/>
<dbReference type="Gene3D" id="3.40.50.410">
    <property type="entry name" value="von Willebrand factor, type A domain"/>
    <property type="match status" value="1"/>
</dbReference>
<evidence type="ECO:0000256" key="11">
    <source>
        <dbReference type="ARBA" id="ARBA00023136"/>
    </source>
</evidence>
<dbReference type="PANTHER" id="PTHR23220">
    <property type="entry name" value="INTEGRIN ALPHA"/>
    <property type="match status" value="1"/>
</dbReference>
<evidence type="ECO:0000256" key="4">
    <source>
        <dbReference type="ARBA" id="ARBA00022723"/>
    </source>
</evidence>
<dbReference type="InterPro" id="IPR013649">
    <property type="entry name" value="Integrin_alpha_Ig-like_1"/>
</dbReference>
<organism evidence="18 19">
    <name type="scientific">Mastacembelus armatus</name>
    <name type="common">zig-zag eel</name>
    <dbReference type="NCBI Taxonomy" id="205130"/>
    <lineage>
        <taxon>Eukaryota</taxon>
        <taxon>Metazoa</taxon>
        <taxon>Chordata</taxon>
        <taxon>Craniata</taxon>
        <taxon>Vertebrata</taxon>
        <taxon>Euteleostomi</taxon>
        <taxon>Actinopterygii</taxon>
        <taxon>Neopterygii</taxon>
        <taxon>Teleostei</taxon>
        <taxon>Neoteleostei</taxon>
        <taxon>Acanthomorphata</taxon>
        <taxon>Anabantaria</taxon>
        <taxon>Synbranchiformes</taxon>
        <taxon>Mastacembelidae</taxon>
        <taxon>Mastacembelus</taxon>
    </lineage>
</organism>
<dbReference type="SMART" id="SM00191">
    <property type="entry name" value="Int_alpha"/>
    <property type="match status" value="4"/>
</dbReference>
<keyword evidence="12" id="KW-1015">Disulfide bond</keyword>
<dbReference type="PROSITE" id="PS50234">
    <property type="entry name" value="VWFA"/>
    <property type="match status" value="1"/>
</dbReference>
<keyword evidence="10 16" id="KW-0401">Integrin</keyword>
<reference evidence="18" key="1">
    <citation type="submission" date="2025-08" db="UniProtKB">
        <authorList>
            <consortium name="Ensembl"/>
        </authorList>
    </citation>
    <scope>IDENTIFICATION</scope>
</reference>
<dbReference type="GO" id="GO:0009897">
    <property type="term" value="C:external side of plasma membrane"/>
    <property type="evidence" value="ECO:0007669"/>
    <property type="project" value="TreeGrafter"/>
</dbReference>
<evidence type="ECO:0000313" key="18">
    <source>
        <dbReference type="Ensembl" id="ENSMAMP00000051136.1"/>
    </source>
</evidence>
<dbReference type="PRINTS" id="PR00453">
    <property type="entry name" value="VWFADOMAIN"/>
</dbReference>
<dbReference type="InterPro" id="IPR002035">
    <property type="entry name" value="VWF_A"/>
</dbReference>
<dbReference type="PROSITE" id="PS51470">
    <property type="entry name" value="FG_GAP"/>
    <property type="match status" value="3"/>
</dbReference>
<dbReference type="GO" id="GO:0005178">
    <property type="term" value="F:integrin binding"/>
    <property type="evidence" value="ECO:0007669"/>
    <property type="project" value="TreeGrafter"/>
</dbReference>
<dbReference type="SMART" id="SM00327">
    <property type="entry name" value="VWA"/>
    <property type="match status" value="1"/>
</dbReference>
<dbReference type="SUPFAM" id="SSF69318">
    <property type="entry name" value="Integrin alpha N-terminal domain"/>
    <property type="match status" value="1"/>
</dbReference>
<feature type="repeat" description="FG-GAP" evidence="15">
    <location>
        <begin position="416"/>
        <end position="472"/>
    </location>
</feature>
<dbReference type="PANTHER" id="PTHR23220:SF84">
    <property type="entry name" value="INTEGRIN ALPHA-L"/>
    <property type="match status" value="1"/>
</dbReference>
<dbReference type="Ensembl" id="ENSMAMT00000049774.1">
    <property type="protein sequence ID" value="ENSMAMP00000051136.1"/>
    <property type="gene ID" value="ENSMAMG00000005269.2"/>
</dbReference>